<protein>
    <submittedName>
        <fullName evidence="3">7TM_GPCR_Srx domain-containing protein</fullName>
    </submittedName>
</protein>
<dbReference type="InterPro" id="IPR019422">
    <property type="entry name" value="7TM_GPCR_serpentine_rcpt_Srh"/>
</dbReference>
<feature type="transmembrane region" description="Helical" evidence="1">
    <location>
        <begin position="168"/>
        <end position="190"/>
    </location>
</feature>
<dbReference type="InterPro" id="IPR053220">
    <property type="entry name" value="Nematode_rcpt-like_serp_H"/>
</dbReference>
<feature type="transmembrane region" description="Helical" evidence="1">
    <location>
        <begin position="88"/>
        <end position="109"/>
    </location>
</feature>
<dbReference type="PANTHER" id="PTHR22941:SF26">
    <property type="entry name" value="SERPENTINE RECEPTOR, CLASS H"/>
    <property type="match status" value="1"/>
</dbReference>
<accession>A0A7E4V7X6</accession>
<proteinExistence type="predicted"/>
<dbReference type="PANTHER" id="PTHR22941">
    <property type="entry name" value="SERPENTINE RECEPTOR"/>
    <property type="match status" value="1"/>
</dbReference>
<evidence type="ECO:0000256" key="1">
    <source>
        <dbReference type="SAM" id="Phobius"/>
    </source>
</evidence>
<keyword evidence="1" id="KW-0812">Transmembrane</keyword>
<dbReference type="AlphaFoldDB" id="A0A7E4V7X6"/>
<organism evidence="2 3">
    <name type="scientific">Panagrellus redivivus</name>
    <name type="common">Microworm</name>
    <dbReference type="NCBI Taxonomy" id="6233"/>
    <lineage>
        <taxon>Eukaryota</taxon>
        <taxon>Metazoa</taxon>
        <taxon>Ecdysozoa</taxon>
        <taxon>Nematoda</taxon>
        <taxon>Chromadorea</taxon>
        <taxon>Rhabditida</taxon>
        <taxon>Tylenchina</taxon>
        <taxon>Panagrolaimomorpha</taxon>
        <taxon>Panagrolaimoidea</taxon>
        <taxon>Panagrolaimidae</taxon>
        <taxon>Panagrellus</taxon>
    </lineage>
</organism>
<feature type="transmembrane region" description="Helical" evidence="1">
    <location>
        <begin position="21"/>
        <end position="43"/>
    </location>
</feature>
<evidence type="ECO:0000313" key="2">
    <source>
        <dbReference type="Proteomes" id="UP000492821"/>
    </source>
</evidence>
<sequence length="215" mass="24884">MVNRFLFAYCPEKRVYMENKYTLAFIVLIHFVMYAVISFAFAYNSTDTETTRLIAFNETGTSLIKYFNEPSFYYNGDNGGKTRLFAKIAFFMIVGAFIPFIAVIIVFVVHVRKYTKLHSRHATIARSLMIVVTVQAVLCIVMLLFPISVLTATWGWNIEYNFDALNSVVVLLTLHGFFDTSCTLYCVAPYRRFIKSHFKRNKIRITVAFSNFRSK</sequence>
<dbReference type="WBParaSite" id="Pan_g17636.t1">
    <property type="protein sequence ID" value="Pan_g17636.t1"/>
    <property type="gene ID" value="Pan_g17636"/>
</dbReference>
<evidence type="ECO:0000313" key="3">
    <source>
        <dbReference type="WBParaSite" id="Pan_g17636.t1"/>
    </source>
</evidence>
<reference evidence="3" key="2">
    <citation type="submission" date="2020-10" db="UniProtKB">
        <authorList>
            <consortium name="WormBaseParasite"/>
        </authorList>
    </citation>
    <scope>IDENTIFICATION</scope>
</reference>
<reference evidence="2" key="1">
    <citation type="journal article" date="2013" name="Genetics">
        <title>The draft genome and transcriptome of Panagrellus redivivus are shaped by the harsh demands of a free-living lifestyle.</title>
        <authorList>
            <person name="Srinivasan J."/>
            <person name="Dillman A.R."/>
            <person name="Macchietto M.G."/>
            <person name="Heikkinen L."/>
            <person name="Lakso M."/>
            <person name="Fracchia K.M."/>
            <person name="Antoshechkin I."/>
            <person name="Mortazavi A."/>
            <person name="Wong G."/>
            <person name="Sternberg P.W."/>
        </authorList>
    </citation>
    <scope>NUCLEOTIDE SEQUENCE [LARGE SCALE GENOMIC DNA]</scope>
    <source>
        <strain evidence="2">MT8872</strain>
    </source>
</reference>
<name>A0A7E4V7X6_PANRE</name>
<dbReference type="Proteomes" id="UP000492821">
    <property type="component" value="Unassembled WGS sequence"/>
</dbReference>
<keyword evidence="1" id="KW-0472">Membrane</keyword>
<feature type="transmembrane region" description="Helical" evidence="1">
    <location>
        <begin position="130"/>
        <end position="156"/>
    </location>
</feature>
<dbReference type="Pfam" id="PF10318">
    <property type="entry name" value="7TM_GPCR_Srh"/>
    <property type="match status" value="1"/>
</dbReference>
<keyword evidence="1" id="KW-1133">Transmembrane helix</keyword>
<keyword evidence="2" id="KW-1185">Reference proteome</keyword>